<keyword evidence="3" id="KW-1185">Reference proteome</keyword>
<dbReference type="STRING" id="857967.G0R663"/>
<dbReference type="eggNOG" id="KOG0374">
    <property type="taxonomic scope" value="Eukaryota"/>
</dbReference>
<dbReference type="Gene3D" id="3.60.21.10">
    <property type="match status" value="1"/>
</dbReference>
<dbReference type="PANTHER" id="PTHR46422:SF7">
    <property type="entry name" value="SERINE_THREONINE-PROTEIN PHOSPHATASE BSL2-RELATED"/>
    <property type="match status" value="1"/>
</dbReference>
<dbReference type="Gene3D" id="2.120.10.80">
    <property type="entry name" value="Kelch-type beta propeller"/>
    <property type="match status" value="1"/>
</dbReference>
<dbReference type="SMART" id="SM00156">
    <property type="entry name" value="PP2Ac"/>
    <property type="match status" value="1"/>
</dbReference>
<dbReference type="SUPFAM" id="SSF56300">
    <property type="entry name" value="Metallo-dependent phosphatases"/>
    <property type="match status" value="1"/>
</dbReference>
<evidence type="ECO:0000259" key="1">
    <source>
        <dbReference type="SMART" id="SM00156"/>
    </source>
</evidence>
<dbReference type="InterPro" id="IPR015915">
    <property type="entry name" value="Kelch-typ_b-propeller"/>
</dbReference>
<feature type="domain" description="Serine/threonine specific protein phosphatases" evidence="1">
    <location>
        <begin position="331"/>
        <end position="630"/>
    </location>
</feature>
<organism evidence="2 3">
    <name type="scientific">Ichthyophthirius multifiliis</name>
    <name type="common">White spot disease agent</name>
    <name type="synonym">Ich</name>
    <dbReference type="NCBI Taxonomy" id="5932"/>
    <lineage>
        <taxon>Eukaryota</taxon>
        <taxon>Sar</taxon>
        <taxon>Alveolata</taxon>
        <taxon>Ciliophora</taxon>
        <taxon>Intramacronucleata</taxon>
        <taxon>Oligohymenophorea</taxon>
        <taxon>Hymenostomatida</taxon>
        <taxon>Ophryoglenina</taxon>
        <taxon>Ichthyophthirius</taxon>
    </lineage>
</organism>
<dbReference type="PRINTS" id="PR00114">
    <property type="entry name" value="STPHPHTASE"/>
</dbReference>
<dbReference type="OrthoDB" id="309289at2759"/>
<evidence type="ECO:0000313" key="3">
    <source>
        <dbReference type="Proteomes" id="UP000008983"/>
    </source>
</evidence>
<dbReference type="Pfam" id="PF24681">
    <property type="entry name" value="Kelch_KLHDC2_KLHL20_DRC7"/>
    <property type="match status" value="1"/>
</dbReference>
<reference evidence="2 3" key="1">
    <citation type="submission" date="2011-07" db="EMBL/GenBank/DDBJ databases">
        <authorList>
            <person name="Coyne R."/>
            <person name="Brami D."/>
            <person name="Johnson J."/>
            <person name="Hostetler J."/>
            <person name="Hannick L."/>
            <person name="Clark T."/>
            <person name="Cassidy-Hanley D."/>
            <person name="Inman J."/>
        </authorList>
    </citation>
    <scope>NUCLEOTIDE SEQUENCE [LARGE SCALE GENOMIC DNA]</scope>
    <source>
        <strain evidence="2 3">G5</strain>
    </source>
</reference>
<dbReference type="Pfam" id="PF00149">
    <property type="entry name" value="Metallophos"/>
    <property type="match status" value="1"/>
</dbReference>
<keyword evidence="2" id="KW-0378">Hydrolase</keyword>
<sequence>MIEKIQMFGDTPLCRFGHTMTYMNQKTIILFGGATGDTGKYNITGDVYQCDIILKQWKRINPQGVPPQNRAAHAAAAIDNNNKMVIFGGAIGGGGMADDNLYLLDLSQGQDKEQWITIPVYGSTPGRRYGHTMIFVKPFIVVYGGNTGTESVSDAWVLNIEKAPYSWQKLDCQGDSPVVRVYHSAALCSSGAANGMMVVFGGRTQDQSALNDSWGLRKHRDGRWDWVKAPYKINSELPIHRYQVIRLAQEAVVGVAYDPNSETDNLTKKVSIQKLQKQGIKLNANSRYGTDIQGIASKKLYYESIYQIFLDNLLLPNQYENSTQKDYLSYIKKENIIKLCDEVQKIFEKEPMVLRLRCPIKIFGNLNGQYEDLMRFFNHFGSPCDNQQNDEDIDFNDYLFLGNYLGRGTMQIETILLLFALKLKYFDQIFMLRGNMEDKKINKATGFADECALKFQEDQNDPYSVFQRINKVFEYMPIACVLEDSIFCVHSGIGSTLRIIDEIEGIPRPFEIIQDPKTYQHKIALELLWSDPNLDENVVENIPNNEHDIFNTKNVIRFGQGRIRKFMQDNGVCMIIRSNEPVMKGIQKSNNNVITLFSNTNYAGKFQNNAAILQIGKQRKIQPKLIQCNINFNSSQAWFDLELMLEQKNQMKYNLVDQEEVIIRKKQATPPRDINQ</sequence>
<dbReference type="EMBL" id="GL984390">
    <property type="protein sequence ID" value="EGR27027.1"/>
    <property type="molecule type" value="Genomic_DNA"/>
</dbReference>
<dbReference type="OMA" id="CNEGAAY"/>
<protein>
    <submittedName>
        <fullName evidence="2">Ser thr protein phosphatase family protein, putative</fullName>
        <ecNumber evidence="2">3.1.3.16</ecNumber>
    </submittedName>
</protein>
<dbReference type="EC" id="3.1.3.16" evidence="2"/>
<name>G0R663_ICHMU</name>
<dbReference type="GeneID" id="14903085"/>
<dbReference type="SUPFAM" id="SSF117281">
    <property type="entry name" value="Kelch motif"/>
    <property type="match status" value="1"/>
</dbReference>
<dbReference type="RefSeq" id="XP_004023911.1">
    <property type="nucleotide sequence ID" value="XM_004023862.1"/>
</dbReference>
<dbReference type="PANTHER" id="PTHR46422">
    <property type="entry name" value="SERINE/THREONINE-PROTEIN PHOSPHATASE BSL3"/>
    <property type="match status" value="1"/>
</dbReference>
<evidence type="ECO:0000313" key="2">
    <source>
        <dbReference type="EMBL" id="EGR27027.1"/>
    </source>
</evidence>
<dbReference type="eggNOG" id="KOG0379">
    <property type="taxonomic scope" value="Eukaryota"/>
</dbReference>
<dbReference type="AlphaFoldDB" id="G0R663"/>
<gene>
    <name evidence="2" type="ORF">IMG5_202650</name>
</gene>
<proteinExistence type="predicted"/>
<dbReference type="GO" id="GO:0004722">
    <property type="term" value="F:protein serine/threonine phosphatase activity"/>
    <property type="evidence" value="ECO:0007669"/>
    <property type="project" value="UniProtKB-EC"/>
</dbReference>
<dbReference type="Proteomes" id="UP000008983">
    <property type="component" value="Unassembled WGS sequence"/>
</dbReference>
<accession>G0R663</accession>
<dbReference type="InterPro" id="IPR004843">
    <property type="entry name" value="Calcineurin-like_PHP"/>
</dbReference>
<dbReference type="InParanoid" id="G0R663"/>
<dbReference type="InterPro" id="IPR006186">
    <property type="entry name" value="Ser/Thr-sp_prot-phosphatase"/>
</dbReference>
<dbReference type="InterPro" id="IPR029052">
    <property type="entry name" value="Metallo-depent_PP-like"/>
</dbReference>